<accession>V4A4A2</accession>
<feature type="domain" description="F5/8 type C" evidence="7">
    <location>
        <begin position="83"/>
        <end position="229"/>
    </location>
</feature>
<dbReference type="SMART" id="SM00032">
    <property type="entry name" value="CCP"/>
    <property type="match status" value="4"/>
</dbReference>
<dbReference type="CDD" id="cd00033">
    <property type="entry name" value="CCP"/>
    <property type="match status" value="3"/>
</dbReference>
<feature type="disulfide bond" evidence="5">
    <location>
        <begin position="398"/>
        <end position="441"/>
    </location>
</feature>
<feature type="domain" description="Sushi" evidence="8">
    <location>
        <begin position="458"/>
        <end position="517"/>
    </location>
</feature>
<keyword evidence="1 5" id="KW-0768">Sushi</keyword>
<evidence type="ECO:0000259" key="7">
    <source>
        <dbReference type="PROSITE" id="PS50022"/>
    </source>
</evidence>
<dbReference type="AlphaFoldDB" id="V4A4A2"/>
<evidence type="ECO:0000313" key="9">
    <source>
        <dbReference type="EMBL" id="ESO91517.1"/>
    </source>
</evidence>
<dbReference type="OMA" id="LAWIDIN"/>
<dbReference type="InterPro" id="IPR000421">
    <property type="entry name" value="FA58C"/>
</dbReference>
<dbReference type="PROSITE" id="PS50923">
    <property type="entry name" value="SUSHI"/>
    <property type="match status" value="3"/>
</dbReference>
<dbReference type="InterPro" id="IPR050350">
    <property type="entry name" value="Compl-Cell_Adhes-Reg"/>
</dbReference>
<dbReference type="STRING" id="225164.V4A4A2"/>
<evidence type="ECO:0000256" key="5">
    <source>
        <dbReference type="PROSITE-ProRule" id="PRU00302"/>
    </source>
</evidence>
<dbReference type="RefSeq" id="XP_009058202.1">
    <property type="nucleotide sequence ID" value="XM_009059954.1"/>
</dbReference>
<feature type="disulfide bond" evidence="5">
    <location>
        <begin position="460"/>
        <end position="503"/>
    </location>
</feature>
<dbReference type="PANTHER" id="PTHR19325">
    <property type="entry name" value="COMPLEMENT COMPONENT-RELATED SUSHI DOMAIN-CONTAINING"/>
    <property type="match status" value="1"/>
</dbReference>
<organism evidence="9 10">
    <name type="scientific">Lottia gigantea</name>
    <name type="common">Giant owl limpet</name>
    <dbReference type="NCBI Taxonomy" id="225164"/>
    <lineage>
        <taxon>Eukaryota</taxon>
        <taxon>Metazoa</taxon>
        <taxon>Spiralia</taxon>
        <taxon>Lophotrochozoa</taxon>
        <taxon>Mollusca</taxon>
        <taxon>Gastropoda</taxon>
        <taxon>Patellogastropoda</taxon>
        <taxon>Lottioidea</taxon>
        <taxon>Lottiidae</taxon>
        <taxon>Lottia</taxon>
    </lineage>
</organism>
<dbReference type="InterPro" id="IPR000436">
    <property type="entry name" value="Sushi_SCR_CCP_dom"/>
</dbReference>
<evidence type="ECO:0000259" key="8">
    <source>
        <dbReference type="PROSITE" id="PS50923"/>
    </source>
</evidence>
<feature type="domain" description="Sushi" evidence="8">
    <location>
        <begin position="396"/>
        <end position="457"/>
    </location>
</feature>
<keyword evidence="2" id="KW-0677">Repeat</keyword>
<dbReference type="Proteomes" id="UP000030746">
    <property type="component" value="Unassembled WGS sequence"/>
</dbReference>
<dbReference type="InterPro" id="IPR035976">
    <property type="entry name" value="Sushi/SCR/CCP_sf"/>
</dbReference>
<dbReference type="Pfam" id="PF00084">
    <property type="entry name" value="Sushi"/>
    <property type="match status" value="2"/>
</dbReference>
<feature type="chain" id="PRO_5004716571" description="Sushi domain-containing protein" evidence="6">
    <location>
        <begin position="23"/>
        <end position="685"/>
    </location>
</feature>
<dbReference type="EMBL" id="KB202283">
    <property type="protein sequence ID" value="ESO91517.1"/>
    <property type="molecule type" value="Genomic_DNA"/>
</dbReference>
<evidence type="ECO:0000256" key="4">
    <source>
        <dbReference type="ARBA" id="ARBA00023180"/>
    </source>
</evidence>
<dbReference type="SUPFAM" id="SSF57535">
    <property type="entry name" value="Complement control module/SCR domain"/>
    <property type="match status" value="3"/>
</dbReference>
<comment type="caution">
    <text evidence="5">Lacks conserved residue(s) required for the propagation of feature annotation.</text>
</comment>
<keyword evidence="4" id="KW-0325">Glycoprotein</keyword>
<dbReference type="Gene3D" id="2.60.120.260">
    <property type="entry name" value="Galactose-binding domain-like"/>
    <property type="match status" value="1"/>
</dbReference>
<dbReference type="SUPFAM" id="SSF49785">
    <property type="entry name" value="Galactose-binding domain-like"/>
    <property type="match status" value="1"/>
</dbReference>
<feature type="domain" description="Sushi" evidence="8">
    <location>
        <begin position="327"/>
        <end position="395"/>
    </location>
</feature>
<keyword evidence="10" id="KW-1185">Reference proteome</keyword>
<keyword evidence="6" id="KW-0732">Signal</keyword>
<dbReference type="Gene3D" id="2.10.70.10">
    <property type="entry name" value="Complement Module, domain 1"/>
    <property type="match status" value="3"/>
</dbReference>
<dbReference type="CTD" id="20247816"/>
<proteinExistence type="predicted"/>
<name>V4A4A2_LOTGI</name>
<keyword evidence="3 5" id="KW-1015">Disulfide bond</keyword>
<sequence>MSTFSAAVTAAALSSLTVFTPAVVPPAIASAAVRPANIKGIYDDISYASCDELLMYGINYPHLYFLTINGTRFDTICFDKGVHFIPLLGMNNGSLNASTERSLERSTNEARFYRLNKQSAWRPKSTDTIPWITATFSSECLLSAVSVKGFVGTKSYWCPLLDIGYDDILSTKKPSPYISLGQFLGNNDSSTVVTHYFNPPLVAKSLHIGVKNSEHDPDDFGLRFEIYGESYGSFVHSDRYIGCYGVVENYVLDNHMVNADNCREDCSGNPFYGIAQDELNVETCYCLNQLGKYGLLHDDLCQICIECNYSVGSFPQHSIAVYRTYDKECTTDIPMVGNTTTTIIPGYNHVDVYGFGTVITFECEVGHEFSDGETSKNMYCYNNNTWNPQLDSCQLKMCEEPVALTNGMVEGSRFYFNVTIKYVCKPGYVFSTGAEFYLAVCQSDKTWSSTPTAVCKRLKCSSPPVVVNAENVPDVNYFEDVITYTCKEYTRFPDNTTESNSQCTADGSWTSIETCSFYTCPPPPIMKGAFRTFDNDEKVVYICYGNHFFSDGSTNKSVTCNEEFQWLIDDTCTIPVELFSPKHSFCQSRNGVRRIANNMITLTVRSRMDCALKCAFNDLCLSYNLKKEDSKFCEILLSPLEDIMNKLENILTELNLHQLYPNFEKERNTGFHKKEDYTCDCKIIY</sequence>
<dbReference type="GeneID" id="20247816"/>
<dbReference type="PROSITE" id="PS50022">
    <property type="entry name" value="FA58C_3"/>
    <property type="match status" value="1"/>
</dbReference>
<protein>
    <recommendedName>
        <fullName evidence="11">Sushi domain-containing protein</fullName>
    </recommendedName>
</protein>
<dbReference type="OrthoDB" id="8961654at2759"/>
<dbReference type="HOGENOM" id="CLU_401874_0_0_1"/>
<dbReference type="PANTHER" id="PTHR19325:SF567">
    <property type="entry name" value="SUSHI, VON WILLEBRAND FACTOR TYPE A, EGF AND PENTRAXIN DOMAIN-CONTAINING PROTEIN 1-LIKE"/>
    <property type="match status" value="1"/>
</dbReference>
<dbReference type="InterPro" id="IPR008979">
    <property type="entry name" value="Galactose-bd-like_sf"/>
</dbReference>
<feature type="signal peptide" evidence="6">
    <location>
        <begin position="1"/>
        <end position="22"/>
    </location>
</feature>
<reference evidence="9 10" key="1">
    <citation type="journal article" date="2013" name="Nature">
        <title>Insights into bilaterian evolution from three spiralian genomes.</title>
        <authorList>
            <person name="Simakov O."/>
            <person name="Marletaz F."/>
            <person name="Cho S.J."/>
            <person name="Edsinger-Gonzales E."/>
            <person name="Havlak P."/>
            <person name="Hellsten U."/>
            <person name="Kuo D.H."/>
            <person name="Larsson T."/>
            <person name="Lv J."/>
            <person name="Arendt D."/>
            <person name="Savage R."/>
            <person name="Osoegawa K."/>
            <person name="de Jong P."/>
            <person name="Grimwood J."/>
            <person name="Chapman J.A."/>
            <person name="Shapiro H."/>
            <person name="Aerts A."/>
            <person name="Otillar R.P."/>
            <person name="Terry A.Y."/>
            <person name="Boore J.L."/>
            <person name="Grigoriev I.V."/>
            <person name="Lindberg D.R."/>
            <person name="Seaver E.C."/>
            <person name="Weisblat D.A."/>
            <person name="Putnam N.H."/>
            <person name="Rokhsar D.S."/>
        </authorList>
    </citation>
    <scope>NUCLEOTIDE SEQUENCE [LARGE SCALE GENOMIC DNA]</scope>
</reference>
<gene>
    <name evidence="9" type="ORF">LOTGIDRAFT_228873</name>
</gene>
<evidence type="ECO:0008006" key="11">
    <source>
        <dbReference type="Google" id="ProtNLM"/>
    </source>
</evidence>
<evidence type="ECO:0000256" key="2">
    <source>
        <dbReference type="ARBA" id="ARBA00022737"/>
    </source>
</evidence>
<dbReference type="KEGG" id="lgi:LOTGIDRAFT_228873"/>
<evidence type="ECO:0000256" key="1">
    <source>
        <dbReference type="ARBA" id="ARBA00022659"/>
    </source>
</evidence>
<evidence type="ECO:0000313" key="10">
    <source>
        <dbReference type="Proteomes" id="UP000030746"/>
    </source>
</evidence>
<evidence type="ECO:0000256" key="6">
    <source>
        <dbReference type="SAM" id="SignalP"/>
    </source>
</evidence>
<evidence type="ECO:0000256" key="3">
    <source>
        <dbReference type="ARBA" id="ARBA00023157"/>
    </source>
</evidence>